<dbReference type="Gene3D" id="3.40.50.11900">
    <property type="match status" value="1"/>
</dbReference>
<dbReference type="RefSeq" id="WP_073344173.1">
    <property type="nucleotide sequence ID" value="NZ_FQVH01000019.1"/>
</dbReference>
<name>A0A1M5B031_9THEO</name>
<protein>
    <submittedName>
        <fullName evidence="1">Predicted nucleotide-binding protein, sugar kinase/HSP70/actin superfamily</fullName>
    </submittedName>
</protein>
<reference evidence="1 2" key="1">
    <citation type="submission" date="2016-11" db="EMBL/GenBank/DDBJ databases">
        <authorList>
            <person name="Jaros S."/>
            <person name="Januszkiewicz K."/>
            <person name="Wedrychowicz H."/>
        </authorList>
    </citation>
    <scope>NUCLEOTIDE SEQUENCE [LARGE SCALE GENOMIC DNA]</scope>
    <source>
        <strain evidence="1 2">DSM 17918</strain>
    </source>
</reference>
<dbReference type="AlphaFoldDB" id="A0A1M5B031"/>
<organism evidence="1 2">
    <name type="scientific">Caldanaerobius fijiensis DSM 17918</name>
    <dbReference type="NCBI Taxonomy" id="1121256"/>
    <lineage>
        <taxon>Bacteria</taxon>
        <taxon>Bacillati</taxon>
        <taxon>Bacillota</taxon>
        <taxon>Clostridia</taxon>
        <taxon>Thermoanaerobacterales</taxon>
        <taxon>Thermoanaerobacteraceae</taxon>
        <taxon>Caldanaerobius</taxon>
    </lineage>
</organism>
<dbReference type="PANTHER" id="PTHR32329:SF2">
    <property type="entry name" value="BIFUNCTIONAL PROTEIN [INCLUDES 2-HYDROXYACYL-COA DEHYDRATASE (N-TER) AND ITS ACTIVATOR DOMAIN (C_TERM)"/>
    <property type="match status" value="1"/>
</dbReference>
<dbReference type="Proteomes" id="UP000184088">
    <property type="component" value="Unassembled WGS sequence"/>
</dbReference>
<gene>
    <name evidence="1" type="ORF">SAMN02746089_01760</name>
</gene>
<evidence type="ECO:0000313" key="2">
    <source>
        <dbReference type="Proteomes" id="UP000184088"/>
    </source>
</evidence>
<accession>A0A1M5B031</accession>
<sequence>MKITFPHMGSLSIALKCLFEHLGAEVIVPPPITKKTLNIGVQNSPELACLPLKINMGNYIEAIEQGAEAIVMLGGVGPCRFGYYGQVQKEILKDLGYDVKMVVVDPPDRDFVGFLRDLAPLFPKASVKNVIHGLNLAFRKIVASDKLEKQLLISRAHERKRGEITHIYERYIQKLDRADTVRDIKRVTKEGLRELKAAEENKGVKPLKIVIVGEIYFLLEPYPSQDIYRALNELGVEVIKTEYLSEYLLSSIFTWRFNRIKKYARPYLKRHIGGHGVNSIGNTIKYARQCDGIIHIFPFTCTPEIVAQGILQRISKDLNVPIMSLSYDENTGTAGYQTRLEAFIDLLQKKRDAKEALVNEGLSWN</sequence>
<dbReference type="InterPro" id="IPR051805">
    <property type="entry name" value="Dehydratase_Activator_Redct"/>
</dbReference>
<dbReference type="Pfam" id="PF06050">
    <property type="entry name" value="HGD-D"/>
    <property type="match status" value="1"/>
</dbReference>
<dbReference type="STRING" id="1121256.SAMN02746089_01760"/>
<keyword evidence="2" id="KW-1185">Reference proteome</keyword>
<keyword evidence="1" id="KW-0808">Transferase</keyword>
<evidence type="ECO:0000313" key="1">
    <source>
        <dbReference type="EMBL" id="SHF35874.1"/>
    </source>
</evidence>
<dbReference type="GO" id="GO:0016301">
    <property type="term" value="F:kinase activity"/>
    <property type="evidence" value="ECO:0007669"/>
    <property type="project" value="UniProtKB-KW"/>
</dbReference>
<keyword evidence="1" id="KW-0418">Kinase</keyword>
<dbReference type="PANTHER" id="PTHR32329">
    <property type="entry name" value="BIFUNCTIONAL PROTEIN [INCLUDES 2-HYDROXYACYL-COA DEHYDRATASE (N-TER) AND ITS ACTIVATOR DOMAIN (C_TERM)-RELATED"/>
    <property type="match status" value="1"/>
</dbReference>
<dbReference type="EMBL" id="FQVH01000019">
    <property type="protein sequence ID" value="SHF35874.1"/>
    <property type="molecule type" value="Genomic_DNA"/>
</dbReference>
<dbReference type="OrthoDB" id="9780120at2"/>
<proteinExistence type="predicted"/>
<dbReference type="InterPro" id="IPR010327">
    <property type="entry name" value="FldB/FldC_alpha/beta"/>
</dbReference>